<keyword evidence="3" id="KW-1185">Reference proteome</keyword>
<feature type="domain" description="Erythromycin biosynthesis protein CIII-like C-terminal" evidence="1">
    <location>
        <begin position="268"/>
        <end position="369"/>
    </location>
</feature>
<reference evidence="2 3" key="1">
    <citation type="submission" date="2016-01" db="EMBL/GenBank/DDBJ databases">
        <title>The new phylogeny of the genus Mycobacterium.</title>
        <authorList>
            <person name="Tarcisio F."/>
            <person name="Conor M."/>
            <person name="Antonella G."/>
            <person name="Elisabetta G."/>
            <person name="Giulia F.S."/>
            <person name="Sara T."/>
            <person name="Anna F."/>
            <person name="Clotilde B."/>
            <person name="Roberto B."/>
            <person name="Veronica D.S."/>
            <person name="Fabio R."/>
            <person name="Monica P."/>
            <person name="Olivier J."/>
            <person name="Enrico T."/>
            <person name="Nicola S."/>
        </authorList>
    </citation>
    <scope>NUCLEOTIDE SEQUENCE [LARGE SCALE GENOMIC DNA]</scope>
    <source>
        <strain evidence="2 3">DSM 44572</strain>
    </source>
</reference>
<accession>A0A1X1Z2W0</accession>
<proteinExistence type="predicted"/>
<dbReference type="Gene3D" id="3.40.50.2000">
    <property type="entry name" value="Glycogen Phosphorylase B"/>
    <property type="match status" value="2"/>
</dbReference>
<sequence>MKFVVAAYGSRGDVEPCVAAARELSRRGHDVLVAAPPDKLGLAEAAGLAAVAYGRDTREQLAAANEFARGGANPFAALPGVLERLIAVWTEKTEVLARLAEGADLLVAGINEEEIVANVAESQRIPVAGLHFFPRRIFSTGPLYSSMTREAANAQRRALGLPELDEAARAALEIQAYDEMCLPGPAAGWVVPGRPFVGALTLGLPAAADDEVLSWIAAGTPPICFGFGSTPIAGADTVALIGSACAELGERALVCSGPNDFDGGPRLDHVLVVDAVNHEAVLPACRAVVHHGGAGTTAAGLRAGIPTLILWQWLDQPVWAAGVERLGVGWGRRLSATTSESLVADLRALLSPRYAARAREVASQMTTCAESLERAADLLEDAARRGRAG</sequence>
<dbReference type="GO" id="GO:0016758">
    <property type="term" value="F:hexosyltransferase activity"/>
    <property type="evidence" value="ECO:0007669"/>
    <property type="project" value="UniProtKB-ARBA"/>
</dbReference>
<evidence type="ECO:0000313" key="3">
    <source>
        <dbReference type="Proteomes" id="UP000193529"/>
    </source>
</evidence>
<dbReference type="PANTHER" id="PTHR48050">
    <property type="entry name" value="STEROL 3-BETA-GLUCOSYLTRANSFERASE"/>
    <property type="match status" value="1"/>
</dbReference>
<keyword evidence="2" id="KW-0808">Transferase</keyword>
<evidence type="ECO:0000313" key="2">
    <source>
        <dbReference type="EMBL" id="ORW17687.1"/>
    </source>
</evidence>
<protein>
    <submittedName>
        <fullName evidence="2">Glycosyltransferase</fullName>
    </submittedName>
</protein>
<dbReference type="InterPro" id="IPR010610">
    <property type="entry name" value="EryCIII-like_C"/>
</dbReference>
<dbReference type="CDD" id="cd03784">
    <property type="entry name" value="GT1_Gtf-like"/>
    <property type="match status" value="1"/>
</dbReference>
<dbReference type="FunFam" id="3.40.50.2000:FF:000009">
    <property type="entry name" value="Sterol 3-beta-glucosyltransferase UGT80A2"/>
    <property type="match status" value="1"/>
</dbReference>
<name>A0A1X1Z2W0_9MYCO</name>
<evidence type="ECO:0000259" key="1">
    <source>
        <dbReference type="Pfam" id="PF06722"/>
    </source>
</evidence>
<dbReference type="InterPro" id="IPR050426">
    <property type="entry name" value="Glycosyltransferase_28"/>
</dbReference>
<dbReference type="InterPro" id="IPR002213">
    <property type="entry name" value="UDP_glucos_trans"/>
</dbReference>
<dbReference type="OrthoDB" id="3253247at2"/>
<dbReference type="RefSeq" id="WP_085080979.1">
    <property type="nucleotide sequence ID" value="NZ_JACKRZ010000079.1"/>
</dbReference>
<dbReference type="GO" id="GO:0017000">
    <property type="term" value="P:antibiotic biosynthetic process"/>
    <property type="evidence" value="ECO:0007669"/>
    <property type="project" value="UniProtKB-ARBA"/>
</dbReference>
<dbReference type="EMBL" id="LQPJ01000144">
    <property type="protein sequence ID" value="ORW17687.1"/>
    <property type="molecule type" value="Genomic_DNA"/>
</dbReference>
<gene>
    <name evidence="2" type="ORF">AWC19_20615</name>
</gene>
<dbReference type="GO" id="GO:0008194">
    <property type="term" value="F:UDP-glycosyltransferase activity"/>
    <property type="evidence" value="ECO:0007669"/>
    <property type="project" value="InterPro"/>
</dbReference>
<dbReference type="PANTHER" id="PTHR48050:SF13">
    <property type="entry name" value="STEROL 3-BETA-GLUCOSYLTRANSFERASE UGT80A2"/>
    <property type="match status" value="1"/>
</dbReference>
<dbReference type="Proteomes" id="UP000193529">
    <property type="component" value="Unassembled WGS sequence"/>
</dbReference>
<organism evidence="2 3">
    <name type="scientific">Mycobacterium palustre</name>
    <dbReference type="NCBI Taxonomy" id="153971"/>
    <lineage>
        <taxon>Bacteria</taxon>
        <taxon>Bacillati</taxon>
        <taxon>Actinomycetota</taxon>
        <taxon>Actinomycetes</taxon>
        <taxon>Mycobacteriales</taxon>
        <taxon>Mycobacteriaceae</taxon>
        <taxon>Mycobacterium</taxon>
        <taxon>Mycobacterium simiae complex</taxon>
    </lineage>
</organism>
<dbReference type="Pfam" id="PF06722">
    <property type="entry name" value="EryCIII-like_C"/>
    <property type="match status" value="1"/>
</dbReference>
<dbReference type="AlphaFoldDB" id="A0A1X1Z2W0"/>
<comment type="caution">
    <text evidence="2">The sequence shown here is derived from an EMBL/GenBank/DDBJ whole genome shotgun (WGS) entry which is preliminary data.</text>
</comment>
<dbReference type="STRING" id="153971.AWC19_20615"/>
<dbReference type="SUPFAM" id="SSF53756">
    <property type="entry name" value="UDP-Glycosyltransferase/glycogen phosphorylase"/>
    <property type="match status" value="1"/>
</dbReference>